<dbReference type="Gene3D" id="3.30.870.10">
    <property type="entry name" value="Endonuclease Chain A"/>
    <property type="match status" value="2"/>
</dbReference>
<dbReference type="GO" id="GO:0032049">
    <property type="term" value="P:cardiolipin biosynthetic process"/>
    <property type="evidence" value="ECO:0007669"/>
    <property type="project" value="UniProtKB-ARBA"/>
</dbReference>
<evidence type="ECO:0000313" key="2">
    <source>
        <dbReference type="EMBL" id="PLV19000.1"/>
    </source>
</evidence>
<name>A0AAX0VWK8_9PSED</name>
<dbReference type="Proteomes" id="UP000234839">
    <property type="component" value="Unassembled WGS sequence"/>
</dbReference>
<dbReference type="CDD" id="cd09113">
    <property type="entry name" value="PLDc_ymdC_like_2"/>
    <property type="match status" value="1"/>
</dbReference>
<keyword evidence="4" id="KW-1185">Reference proteome</keyword>
<dbReference type="SUPFAM" id="SSF56024">
    <property type="entry name" value="Phospholipase D/nuclease"/>
    <property type="match status" value="2"/>
</dbReference>
<feature type="domain" description="PLD phosphodiesterase" evidence="1">
    <location>
        <begin position="414"/>
        <end position="441"/>
    </location>
</feature>
<organism evidence="2 5">
    <name type="scientific">Pseudomonas guariconensis</name>
    <dbReference type="NCBI Taxonomy" id="1288410"/>
    <lineage>
        <taxon>Bacteria</taxon>
        <taxon>Pseudomonadati</taxon>
        <taxon>Pseudomonadota</taxon>
        <taxon>Gammaproteobacteria</taxon>
        <taxon>Pseudomonadales</taxon>
        <taxon>Pseudomonadaceae</taxon>
        <taxon>Pseudomonas</taxon>
    </lineage>
</organism>
<dbReference type="EMBL" id="PJCQ01000009">
    <property type="protein sequence ID" value="PLV19000.1"/>
    <property type="molecule type" value="Genomic_DNA"/>
</dbReference>
<reference evidence="4 5" key="1">
    <citation type="submission" date="2017-12" db="EMBL/GenBank/DDBJ databases">
        <title>Detection of the carbapenemase gene blaVIM-5 in members of the Pseudomonas putida group isolated from polluted Nigerian wetlands.</title>
        <authorList>
            <person name="Adelowo O."/>
            <person name="Vollmers J."/>
            <person name="Maeusezahl I."/>
            <person name="Kaster A.-K."/>
            <person name="Mueller J.A."/>
        </authorList>
    </citation>
    <scope>NUCLEOTIDE SEQUENCE [LARGE SCALE GENOMIC DNA]</scope>
    <source>
        <strain evidence="3 4">MR119</strain>
        <strain evidence="2 5">MR144</strain>
    </source>
</reference>
<dbReference type="Proteomes" id="UP000234878">
    <property type="component" value="Unassembled WGS sequence"/>
</dbReference>
<evidence type="ECO:0000313" key="4">
    <source>
        <dbReference type="Proteomes" id="UP000234839"/>
    </source>
</evidence>
<dbReference type="PANTHER" id="PTHR21248:SF12">
    <property type="entry name" value="CARDIOLIPIN SYNTHASE C"/>
    <property type="match status" value="1"/>
</dbReference>
<dbReference type="EMBL" id="PJCP01000002">
    <property type="protein sequence ID" value="PLV25806.1"/>
    <property type="molecule type" value="Genomic_DNA"/>
</dbReference>
<proteinExistence type="predicted"/>
<dbReference type="RefSeq" id="WP_102081774.1">
    <property type="nucleotide sequence ID" value="NZ_PJCP01000002.1"/>
</dbReference>
<dbReference type="AlphaFoldDB" id="A0AAX0VWK8"/>
<dbReference type="PANTHER" id="PTHR21248">
    <property type="entry name" value="CARDIOLIPIN SYNTHASE"/>
    <property type="match status" value="1"/>
</dbReference>
<dbReference type="CDD" id="cd09111">
    <property type="entry name" value="PLDc_ymdC_like_1"/>
    <property type="match status" value="1"/>
</dbReference>
<dbReference type="InterPro" id="IPR025202">
    <property type="entry name" value="PLD-like_dom"/>
</dbReference>
<accession>A0AAX0VWK8</accession>
<dbReference type="InterPro" id="IPR001736">
    <property type="entry name" value="PLipase_D/transphosphatidylase"/>
</dbReference>
<evidence type="ECO:0000259" key="1">
    <source>
        <dbReference type="PROSITE" id="PS50035"/>
    </source>
</evidence>
<dbReference type="PROSITE" id="PS50035">
    <property type="entry name" value="PLD"/>
    <property type="match status" value="2"/>
</dbReference>
<protein>
    <submittedName>
        <fullName evidence="2">Phospholipase</fullName>
    </submittedName>
</protein>
<evidence type="ECO:0000313" key="3">
    <source>
        <dbReference type="EMBL" id="PLV25806.1"/>
    </source>
</evidence>
<dbReference type="GO" id="GO:0030572">
    <property type="term" value="F:phosphatidyltransferase activity"/>
    <property type="evidence" value="ECO:0007669"/>
    <property type="project" value="UniProtKB-ARBA"/>
</dbReference>
<comment type="caution">
    <text evidence="2">The sequence shown here is derived from an EMBL/GenBank/DDBJ whole genome shotgun (WGS) entry which is preliminary data.</text>
</comment>
<feature type="domain" description="PLD phosphodiesterase" evidence="1">
    <location>
        <begin position="165"/>
        <end position="192"/>
    </location>
</feature>
<dbReference type="SMART" id="SM00155">
    <property type="entry name" value="PLDc"/>
    <property type="match status" value="2"/>
</dbReference>
<gene>
    <name evidence="2" type="ORF">CXG49_11815</name>
    <name evidence="3" type="ORF">CXG53_02885</name>
</gene>
<evidence type="ECO:0000313" key="5">
    <source>
        <dbReference type="Proteomes" id="UP000234878"/>
    </source>
</evidence>
<sequence>MRNKQPVLAVLLLTVLINGCTTPNVLHEPSQALPAYTSAFGRSIQAQVAPHQGQSGFRLLSDSTEAFAARAELIRNAQSSIDLQYYIVHDGISTRILLSELLVAADRGVRVRVLLDDTTSDDLEETIATLAMHPRIQIRVFNPLHLGRSTVVTRTLGRLFNLSQQHRRMHNKLWVVDNSAAIVGGRNLGDEYFAAEPNRNFTDIDMLSVGPVAQQLGHSFDEYWNSVLSKPIEQFVSFKPTSRDLKELRMRLDASLEETRTQNHALYQQLMRYTTQPRLNHWRQELIWAWNKALWDAPSKVLAEGEPAPYLLLTTQLAPELNGVTKELILVSAYMVPGQPGVVYLTRRADAGVSISLLTNSLDATDVPATHGAYAPYRKTLLQHGVQLFELRRQSGAHSESKPRLFHKGSSNSSDSSLHTKAMIFDQQKAFIGSFNFDSRSLLWNTEVGVLVDDPVLAGRARELALEGMAPALSYHVRLEDSQLVWITEDNGNQHTLTKEPGSWWRRFNAWLSSTIGLEKML</sequence>
<dbReference type="Pfam" id="PF13091">
    <property type="entry name" value="PLDc_2"/>
    <property type="match status" value="2"/>
</dbReference>